<keyword evidence="6" id="KW-1185">Reference proteome</keyword>
<organism evidence="5 6">
    <name type="scientific">Cadophora malorum</name>
    <dbReference type="NCBI Taxonomy" id="108018"/>
    <lineage>
        <taxon>Eukaryota</taxon>
        <taxon>Fungi</taxon>
        <taxon>Dikarya</taxon>
        <taxon>Ascomycota</taxon>
        <taxon>Pezizomycotina</taxon>
        <taxon>Leotiomycetes</taxon>
        <taxon>Helotiales</taxon>
        <taxon>Ploettnerulaceae</taxon>
        <taxon>Cadophora</taxon>
    </lineage>
</organism>
<dbReference type="InterPro" id="IPR002110">
    <property type="entry name" value="Ankyrin_rpt"/>
</dbReference>
<dbReference type="EMBL" id="JAFJYH010000013">
    <property type="protein sequence ID" value="KAG4425117.1"/>
    <property type="molecule type" value="Genomic_DNA"/>
</dbReference>
<feature type="repeat" description="ANK" evidence="3">
    <location>
        <begin position="1744"/>
        <end position="1776"/>
    </location>
</feature>
<dbReference type="PRINTS" id="PR01415">
    <property type="entry name" value="ANKYRIN"/>
</dbReference>
<feature type="repeat" description="ANK" evidence="3">
    <location>
        <begin position="944"/>
        <end position="977"/>
    </location>
</feature>
<dbReference type="PROSITE" id="PS50088">
    <property type="entry name" value="ANK_REPEAT"/>
    <property type="match status" value="10"/>
</dbReference>
<feature type="repeat" description="ANK" evidence="3">
    <location>
        <begin position="577"/>
        <end position="609"/>
    </location>
</feature>
<dbReference type="InterPro" id="IPR036770">
    <property type="entry name" value="Ankyrin_rpt-contain_sf"/>
</dbReference>
<dbReference type="PANTHER" id="PTHR24123:SF33">
    <property type="entry name" value="PROTEIN HOS4"/>
    <property type="match status" value="1"/>
</dbReference>
<dbReference type="Pfam" id="PF00023">
    <property type="entry name" value="Ank"/>
    <property type="match status" value="1"/>
</dbReference>
<dbReference type="InterPro" id="IPR027417">
    <property type="entry name" value="P-loop_NTPase"/>
</dbReference>
<feature type="repeat" description="ANK" evidence="3">
    <location>
        <begin position="837"/>
        <end position="869"/>
    </location>
</feature>
<evidence type="ECO:0000313" key="6">
    <source>
        <dbReference type="Proteomes" id="UP000664132"/>
    </source>
</evidence>
<protein>
    <recommendedName>
        <fullName evidence="4">Nephrocystin 3-like N-terminal domain-containing protein</fullName>
    </recommendedName>
</protein>
<dbReference type="Pfam" id="PF13606">
    <property type="entry name" value="Ank_3"/>
    <property type="match status" value="1"/>
</dbReference>
<feature type="repeat" description="ANK" evidence="3">
    <location>
        <begin position="1448"/>
        <end position="1483"/>
    </location>
</feature>
<accession>A0A8H7WHZ9</accession>
<dbReference type="InterPro" id="IPR051165">
    <property type="entry name" value="Multifunctional_ANK_Repeat"/>
</dbReference>
<feature type="repeat" description="ANK" evidence="3">
    <location>
        <begin position="870"/>
        <end position="904"/>
    </location>
</feature>
<dbReference type="Pfam" id="PF12796">
    <property type="entry name" value="Ank_2"/>
    <property type="match status" value="6"/>
</dbReference>
<keyword evidence="1" id="KW-0677">Repeat</keyword>
<dbReference type="SUPFAM" id="SSF48403">
    <property type="entry name" value="Ankyrin repeat"/>
    <property type="match status" value="5"/>
</dbReference>
<evidence type="ECO:0000256" key="1">
    <source>
        <dbReference type="ARBA" id="ARBA00022737"/>
    </source>
</evidence>
<comment type="caution">
    <text evidence="5">The sequence shown here is derived from an EMBL/GenBank/DDBJ whole genome shotgun (WGS) entry which is preliminary data.</text>
</comment>
<evidence type="ECO:0000259" key="4">
    <source>
        <dbReference type="Pfam" id="PF24883"/>
    </source>
</evidence>
<evidence type="ECO:0000256" key="3">
    <source>
        <dbReference type="PROSITE-ProRule" id="PRU00023"/>
    </source>
</evidence>
<gene>
    <name evidence="5" type="ORF">IFR04_001684</name>
</gene>
<sequence length="1925" mass="212964">MTVEDQDFVLLGDQDLGDFNTHGIIPQSLEQISKIRNWLDPTDYTSESSEFNKHKASYTVGTGKWIQETEQYRKWIESPEYGSLWIKGVAGSGKSVIAAHVASLLDDSKVPILHFFFRQIIAANRTPQSLSLVKDGRSLNTVSFDDLWELVVLALSDVPHAYCVADALDEMDFGNELFMQKLASLGQRYPSRIKILMTSRPLPYIEKTLSHSETIQLVLRSQLVDHDILTYLNTKLRATDLPEDSKAAIKRELGSKAQGLFLYARLMLDEILASGKSDFQSICDFLEKLPSGLGDMYNRMLNEHSTRSKTPQDLQLLILQCVTHSSRPLRLLELSNVADFVRKTSHHRVFSPPLGLSMDTKSIIRNGCGPLLEILEDETVSIIHHSFTEYLINPERNVSSPNGHHFPHVDLSETHLAIAKLCVDYLLSDWLPGWDNNDDAEDKLSSARMTHPFLDYALNNWHYHVSMYGKFDQELFQLVDRLMEPNSKALSSCRRLMKLDIGKTDVHVRSKQISPLHICAMKGLAEYALHAVEIGQDLNSLDPESRTPLHRAAETGNHGVVEVLLRSGAANNIDDVAGLTPLHLAASANHGAVVKSLLEAGVDPFTPKTREYPGQWCGNSKSTQGETAVEYDPTKQGINYIMIQASEYGHTEALRELLPFLNGDGLNKALGWSISNGRTENVLVILSASEVDMNGRFRGNTPMHAAAHSHDIVSLKKLIELGADVSIKSATYLETMAYTIKAIRLLLAAGCQINEYSGCGLTALHHAINGSPTYSDSGHFCPTEIVGFLLENGADISISAKTDTGTTVLHLATNELESTIDLLVAKGADVNARRAKDGRTPLLCSINYYNDKTMLALIKHGADCNVQDDQGVSALQIALENHSPSLVQVKALLANGADPNCRNKKGETALHVMRSWERQGDLLDSLLAANADLEARTIDARDFDGRTVLHYCCEKDNCVDLLRTLIDLGADPSSRDFAGNTLFHQVTRQQPSYHEKAQLELLTTLLELDVSPTSLNNCGQTPFHIAAGMRRSCRRPNSYKTDPFEFLLGPKCNADVNASDYKGVQPIHFAAALSDTPVRELLDHGADPMALTVDGQSVLHIASRHRESNIVGMMVELYNVLAKSQVEVVEPSRSPMIDLPDRDGRTALHYAVRSGRLESVAILLEMGKANPNIRDGKGLSMLDMCVQFREENARWQEGANPYDPKPYISATHVTLDDSSRRSGSTYKLGSDITSEHQTVGIREIMKLLIQNGADISFMHASYFRRNPNYNNPLTAAIDADCEVVVDELLVLVETSPKKEKCLEKAITITESDDLDEEDDEPFIYNTPWKTFAEQFVVLRCQESVKLLSGVIEPGKPNSKPSALCFELKTNVSCMTMLVKWGYASLLSKFRSEAAVVTAEWIVETEKTNIDLPGRLRYLLHIVCERVFPNLHVLQALPLNDINSQESKDGRTALHILAPTVRWWQSQAMKYLLDQGANPNLQDTNGRTPLHLSVSGIWKDTAVDILFQHGADPNILDSEGMTCLNLAGSQSSVIQKLLKAGANVSAGKKPFVFDAIAALDLETIKLLRELGSDFNARPAPEEEEEDVGSEDENFKIKGYHDTNHSRATGGGANPFLTFNDEGNSILHHLFENEGIIEPLLAIPYLNLEARNPKGMTYLLAACSTAGDYWRNHDLEWLVAQPSSAQLLLAEGADISAIDNKGRNVFHHLLKSASRYNNLRASHPTDLKHFLAHPQASSLVAQKDSKGETPLHHALRNRQLWAIESLLANGADPLEPDPDGNVTLHHLARQFTAPSAYSDPSPLTGPLFNKFLTLGISINTPNHAGETPIFELISSSGFCMKHLQMFEAKGADLTVRDNKGRGILHALAKHKSAVKKDGKEGADVRIFRYLMERGLDPMLEDGEQRSSLDVAMASGSVGILEIFKREN</sequence>
<dbReference type="Pfam" id="PF24883">
    <property type="entry name" value="NPHP3_N"/>
    <property type="match status" value="2"/>
</dbReference>
<evidence type="ECO:0000313" key="5">
    <source>
        <dbReference type="EMBL" id="KAG4425117.1"/>
    </source>
</evidence>
<dbReference type="Proteomes" id="UP000664132">
    <property type="component" value="Unassembled WGS sequence"/>
</dbReference>
<feature type="repeat" description="ANK" evidence="3">
    <location>
        <begin position="1143"/>
        <end position="1167"/>
    </location>
</feature>
<feature type="repeat" description="ANK" evidence="3">
    <location>
        <begin position="544"/>
        <end position="576"/>
    </location>
</feature>
<feature type="domain" description="Nephrocystin 3-like N-terminal" evidence="4">
    <location>
        <begin position="61"/>
        <end position="130"/>
    </location>
</feature>
<feature type="repeat" description="ANK" evidence="3">
    <location>
        <begin position="698"/>
        <end position="730"/>
    </location>
</feature>
<dbReference type="SUPFAM" id="SSF52540">
    <property type="entry name" value="P-loop containing nucleoside triphosphate hydrolases"/>
    <property type="match status" value="1"/>
</dbReference>
<dbReference type="SMART" id="SM00248">
    <property type="entry name" value="ANK"/>
    <property type="match status" value="23"/>
</dbReference>
<dbReference type="PANTHER" id="PTHR24123">
    <property type="entry name" value="ANKYRIN REPEAT-CONTAINING"/>
    <property type="match status" value="1"/>
</dbReference>
<reference evidence="5" key="1">
    <citation type="submission" date="2021-02" db="EMBL/GenBank/DDBJ databases">
        <title>Genome sequence Cadophora malorum strain M34.</title>
        <authorList>
            <person name="Stefanovic E."/>
            <person name="Vu D."/>
            <person name="Scully C."/>
            <person name="Dijksterhuis J."/>
            <person name="Roader J."/>
            <person name="Houbraken J."/>
        </authorList>
    </citation>
    <scope>NUCLEOTIDE SEQUENCE</scope>
    <source>
        <strain evidence="5">M34</strain>
    </source>
</reference>
<dbReference type="Gene3D" id="1.25.40.20">
    <property type="entry name" value="Ankyrin repeat-containing domain"/>
    <property type="match status" value="8"/>
</dbReference>
<dbReference type="PROSITE" id="PS50297">
    <property type="entry name" value="ANK_REP_REGION"/>
    <property type="match status" value="7"/>
</dbReference>
<feature type="domain" description="Nephrocystin 3-like N-terminal" evidence="4">
    <location>
        <begin position="139"/>
        <end position="200"/>
    </location>
</feature>
<dbReference type="InterPro" id="IPR056884">
    <property type="entry name" value="NPHP3-like_N"/>
</dbReference>
<proteinExistence type="predicted"/>
<dbReference type="OrthoDB" id="21416at2759"/>
<keyword evidence="2 3" id="KW-0040">ANK repeat</keyword>
<feature type="repeat" description="ANK" evidence="3">
    <location>
        <begin position="1484"/>
        <end position="1517"/>
    </location>
</feature>
<evidence type="ECO:0000256" key="2">
    <source>
        <dbReference type="ARBA" id="ARBA00023043"/>
    </source>
</evidence>
<name>A0A8H7WHZ9_9HELO</name>